<feature type="domain" description="Flagellar basal-body/hook protein C-terminal" evidence="8">
    <location>
        <begin position="616"/>
        <end position="655"/>
    </location>
</feature>
<evidence type="ECO:0000259" key="9">
    <source>
        <dbReference type="Pfam" id="PF21158"/>
    </source>
</evidence>
<gene>
    <name evidence="12" type="primary">flgK</name>
    <name evidence="12" type="ORF">NX774_05610</name>
</gene>
<feature type="domain" description="Flagellar hook-associated protein FlgK helical" evidence="11">
    <location>
        <begin position="93"/>
        <end position="328"/>
    </location>
</feature>
<sequence length="658" mass="68203">MAGDILSIGKSALFAAQAGLSTTGHNIANANVAGYSRQVVVQSTTVPVDMGVGFFGTGTQVAQIKRFSDSFLDTQVRSSQTAKSAFDAFNAQISQLDNLLADSSAGLSPALQAFFKRVQDVAGNQASVQSRQSMLSGAQTLAGRFQAMDGRLQEIREGINSQIAANVTVINSYAQQIADLNDQITGVSGDGQHLPNDLLDKRDQLVRELNQHVKAEVSQGDGFSLTVSIGNGMPLVVGKQSYKLAVTTSPTDQARTEVGLQTANGKVTVLGDSTLQGGELGGLLDFRTNVLDKTQNELGKVAAGLAFTFNAQHKLGVDENGLPGGDFFTLAKPVTTSNIYNNQLSSAKVDATISNPAALTGSDYRVDYDGANFMVTRLSDNKKTTIAPFPQSKPQTIDGVDFAVSGSASAGDNFLVRPTINGASGFAVALTDTSQIAAAAPISAKAPVTNTGTATISPGSIDASFLSAAPTLPMTLTYDAASGNLTGFDPAKPVTVTVNGTSTTYPASPPPAAPTAIPYATAGATYSQNGMTFTISAGAKDKDTFVVSTNTATGDVRNANLLGSLQSTNIFDNKNATYQSSYAKLVSFVGNKARESQVNGQAADAMLSQATAAAQSVSGVNLDEEATNLLRYQQAYQAAGKVMQIASSVFDALLSIGH</sequence>
<dbReference type="Pfam" id="PF00460">
    <property type="entry name" value="Flg_bb_rod"/>
    <property type="match status" value="1"/>
</dbReference>
<evidence type="ECO:0000259" key="7">
    <source>
        <dbReference type="Pfam" id="PF00460"/>
    </source>
</evidence>
<evidence type="ECO:0000256" key="1">
    <source>
        <dbReference type="ARBA" id="ARBA00004365"/>
    </source>
</evidence>
<dbReference type="PRINTS" id="PR01005">
    <property type="entry name" value="FLGHOOKAP1"/>
</dbReference>
<feature type="domain" description="Flagellar basal body rod protein N-terminal" evidence="7">
    <location>
        <begin position="8"/>
        <end position="35"/>
    </location>
</feature>
<dbReference type="InterPro" id="IPR010930">
    <property type="entry name" value="Flg_bb/hook_C_dom"/>
</dbReference>
<evidence type="ECO:0000259" key="8">
    <source>
        <dbReference type="Pfam" id="PF06429"/>
    </source>
</evidence>
<comment type="subcellular location">
    <subcellularLocation>
        <location evidence="1">Bacterial flagellum</location>
    </subcellularLocation>
    <subcellularLocation>
        <location evidence="2">Secreted</location>
    </subcellularLocation>
</comment>
<evidence type="ECO:0000256" key="2">
    <source>
        <dbReference type="ARBA" id="ARBA00004613"/>
    </source>
</evidence>
<accession>A0ABT2D7X0</accession>
<evidence type="ECO:0000256" key="4">
    <source>
        <dbReference type="ARBA" id="ARBA00016244"/>
    </source>
</evidence>
<keyword evidence="5" id="KW-0964">Secreted</keyword>
<dbReference type="PANTHER" id="PTHR30033">
    <property type="entry name" value="FLAGELLAR HOOK-ASSOCIATED PROTEIN 1"/>
    <property type="match status" value="1"/>
</dbReference>
<keyword evidence="12" id="KW-0282">Flagellum</keyword>
<dbReference type="InterPro" id="IPR049119">
    <property type="entry name" value="FlgK_D2-like"/>
</dbReference>
<comment type="similarity">
    <text evidence="3">Belongs to the flagella basal body rod proteins family.</text>
</comment>
<dbReference type="Pfam" id="PF22638">
    <property type="entry name" value="FlgK_D1"/>
    <property type="match status" value="1"/>
</dbReference>
<keyword evidence="12" id="KW-0966">Cell projection</keyword>
<evidence type="ECO:0000313" key="12">
    <source>
        <dbReference type="EMBL" id="MCS0807399.1"/>
    </source>
</evidence>
<keyword evidence="6" id="KW-0975">Bacterial flagellum</keyword>
<comment type="caution">
    <text evidence="12">The sequence shown here is derived from an EMBL/GenBank/DDBJ whole genome shotgun (WGS) entry which is preliminary data.</text>
</comment>
<evidence type="ECO:0000313" key="13">
    <source>
        <dbReference type="Proteomes" id="UP001206126"/>
    </source>
</evidence>
<evidence type="ECO:0000256" key="5">
    <source>
        <dbReference type="ARBA" id="ARBA00022525"/>
    </source>
</evidence>
<dbReference type="InterPro" id="IPR002371">
    <property type="entry name" value="FlgK"/>
</dbReference>
<name>A0ABT2D7X0_9BURK</name>
<reference evidence="12 13" key="1">
    <citation type="submission" date="2022-08" db="EMBL/GenBank/DDBJ databases">
        <title>Reclassification of Massilia species as members of the genera Telluria, Duganella, Pseudoduganella, Mokoshia gen. nov. and Zemynaea gen. nov. using orthogonal and non-orthogonal genome-based approaches.</title>
        <authorList>
            <person name="Bowman J.P."/>
        </authorList>
    </citation>
    <scope>NUCLEOTIDE SEQUENCE [LARGE SCALE GENOMIC DNA]</scope>
    <source>
        <strain evidence="12 13">JCM 31605</strain>
    </source>
</reference>
<dbReference type="Proteomes" id="UP001206126">
    <property type="component" value="Unassembled WGS sequence"/>
</dbReference>
<dbReference type="SUPFAM" id="SSF64518">
    <property type="entry name" value="Phase 1 flagellin"/>
    <property type="match status" value="2"/>
</dbReference>
<organism evidence="12 13">
    <name type="scientific">Massilia agilis</name>
    <dbReference type="NCBI Taxonomy" id="1811226"/>
    <lineage>
        <taxon>Bacteria</taxon>
        <taxon>Pseudomonadati</taxon>
        <taxon>Pseudomonadota</taxon>
        <taxon>Betaproteobacteria</taxon>
        <taxon>Burkholderiales</taxon>
        <taxon>Oxalobacteraceae</taxon>
        <taxon>Telluria group</taxon>
        <taxon>Massilia</taxon>
    </lineage>
</organism>
<evidence type="ECO:0000259" key="10">
    <source>
        <dbReference type="Pfam" id="PF21159"/>
    </source>
</evidence>
<dbReference type="EMBL" id="JANUHB010000001">
    <property type="protein sequence ID" value="MCS0807399.1"/>
    <property type="molecule type" value="Genomic_DNA"/>
</dbReference>
<keyword evidence="13" id="KW-1185">Reference proteome</keyword>
<dbReference type="NCBIfam" id="TIGR02492">
    <property type="entry name" value="flgK_ends"/>
    <property type="match status" value="1"/>
</dbReference>
<evidence type="ECO:0000259" key="11">
    <source>
        <dbReference type="Pfam" id="PF22638"/>
    </source>
</evidence>
<dbReference type="RefSeq" id="WP_258821166.1">
    <property type="nucleotide sequence ID" value="NZ_JANUHB010000001.1"/>
</dbReference>
<dbReference type="PANTHER" id="PTHR30033:SF1">
    <property type="entry name" value="FLAGELLAR HOOK-ASSOCIATED PROTEIN 1"/>
    <property type="match status" value="1"/>
</dbReference>
<dbReference type="Pfam" id="PF21158">
    <property type="entry name" value="flgK_1st_1"/>
    <property type="match status" value="1"/>
</dbReference>
<feature type="domain" description="Flagellar hook-associated protein 1 D2-like" evidence="9">
    <location>
        <begin position="341"/>
        <end position="418"/>
    </location>
</feature>
<feature type="domain" description="Flagellar hook-associated protein 1 D3" evidence="10">
    <location>
        <begin position="441"/>
        <end position="555"/>
    </location>
</feature>
<evidence type="ECO:0000256" key="6">
    <source>
        <dbReference type="ARBA" id="ARBA00023143"/>
    </source>
</evidence>
<protein>
    <recommendedName>
        <fullName evidence="4">Flagellar hook-associated protein 1</fullName>
    </recommendedName>
</protein>
<dbReference type="InterPro" id="IPR053927">
    <property type="entry name" value="FlgK_helical"/>
</dbReference>
<proteinExistence type="inferred from homology"/>
<dbReference type="InterPro" id="IPR001444">
    <property type="entry name" value="Flag_bb_rod_N"/>
</dbReference>
<dbReference type="Pfam" id="PF06429">
    <property type="entry name" value="Flg_bbr_C"/>
    <property type="match status" value="1"/>
</dbReference>
<dbReference type="InterPro" id="IPR049474">
    <property type="entry name" value="FlgK_D3"/>
</dbReference>
<evidence type="ECO:0000256" key="3">
    <source>
        <dbReference type="ARBA" id="ARBA00009677"/>
    </source>
</evidence>
<keyword evidence="12" id="KW-0969">Cilium</keyword>
<dbReference type="Pfam" id="PF21159">
    <property type="entry name" value="FlgK_2nd"/>
    <property type="match status" value="1"/>
</dbReference>